<evidence type="ECO:0000313" key="6">
    <source>
        <dbReference type="EMBL" id="GIM96710.1"/>
    </source>
</evidence>
<dbReference type="AlphaFoldDB" id="A0A919WAP8"/>
<dbReference type="PANTHER" id="PTHR30055:SF148">
    <property type="entry name" value="TETR-FAMILY TRANSCRIPTIONAL REGULATOR"/>
    <property type="match status" value="1"/>
</dbReference>
<dbReference type="PROSITE" id="PS50977">
    <property type="entry name" value="HTH_TETR_2"/>
    <property type="match status" value="1"/>
</dbReference>
<keyword evidence="2 4" id="KW-0238">DNA-binding</keyword>
<evidence type="ECO:0000259" key="5">
    <source>
        <dbReference type="PROSITE" id="PS50977"/>
    </source>
</evidence>
<evidence type="ECO:0000256" key="3">
    <source>
        <dbReference type="ARBA" id="ARBA00023163"/>
    </source>
</evidence>
<dbReference type="Pfam" id="PF00440">
    <property type="entry name" value="TetR_N"/>
    <property type="match status" value="1"/>
</dbReference>
<evidence type="ECO:0000256" key="2">
    <source>
        <dbReference type="ARBA" id="ARBA00023125"/>
    </source>
</evidence>
<feature type="DNA-binding region" description="H-T-H motif" evidence="4">
    <location>
        <begin position="31"/>
        <end position="50"/>
    </location>
</feature>
<accession>A0A919WAP8</accession>
<dbReference type="SUPFAM" id="SSF48498">
    <property type="entry name" value="Tetracyclin repressor-like, C-terminal domain"/>
    <property type="match status" value="1"/>
</dbReference>
<keyword evidence="7" id="KW-1185">Reference proteome</keyword>
<dbReference type="SUPFAM" id="SSF46689">
    <property type="entry name" value="Homeodomain-like"/>
    <property type="match status" value="1"/>
</dbReference>
<evidence type="ECO:0000256" key="4">
    <source>
        <dbReference type="PROSITE-ProRule" id="PRU00335"/>
    </source>
</evidence>
<dbReference type="GO" id="GO:0000976">
    <property type="term" value="F:transcription cis-regulatory region binding"/>
    <property type="evidence" value="ECO:0007669"/>
    <property type="project" value="TreeGrafter"/>
</dbReference>
<dbReference type="Pfam" id="PF16859">
    <property type="entry name" value="TetR_C_11"/>
    <property type="match status" value="1"/>
</dbReference>
<sequence length="190" mass="20175">MVSSKRGQARTDAILDAAMELVQEIGYGRVTIDAVAARAQASKMTIYQKWPGKADLIAAALRRQSESARPLPADTGSLRSDLLASVDGIIRSLSGERGPSLITLTEAMRADPALRDLIREQITDRCAADGTAICRRAADRAEIAATDLGPAALLLTVSHLFTAMLLNAHPPAADERAEFVDSVLLPMLGA</sequence>
<dbReference type="EMBL" id="BOQN01000125">
    <property type="protein sequence ID" value="GIM96710.1"/>
    <property type="molecule type" value="Genomic_DNA"/>
</dbReference>
<dbReference type="RefSeq" id="WP_213012385.1">
    <property type="nucleotide sequence ID" value="NZ_BOQN01000125.1"/>
</dbReference>
<dbReference type="PANTHER" id="PTHR30055">
    <property type="entry name" value="HTH-TYPE TRANSCRIPTIONAL REGULATOR RUTR"/>
    <property type="match status" value="1"/>
</dbReference>
<dbReference type="InterPro" id="IPR001647">
    <property type="entry name" value="HTH_TetR"/>
</dbReference>
<organism evidence="6 7">
    <name type="scientific">Paractinoplanes toevensis</name>
    <dbReference type="NCBI Taxonomy" id="571911"/>
    <lineage>
        <taxon>Bacteria</taxon>
        <taxon>Bacillati</taxon>
        <taxon>Actinomycetota</taxon>
        <taxon>Actinomycetes</taxon>
        <taxon>Micromonosporales</taxon>
        <taxon>Micromonosporaceae</taxon>
        <taxon>Paractinoplanes</taxon>
    </lineage>
</organism>
<dbReference type="GO" id="GO:0003700">
    <property type="term" value="F:DNA-binding transcription factor activity"/>
    <property type="evidence" value="ECO:0007669"/>
    <property type="project" value="TreeGrafter"/>
</dbReference>
<dbReference type="Proteomes" id="UP000677082">
    <property type="component" value="Unassembled WGS sequence"/>
</dbReference>
<dbReference type="PRINTS" id="PR00455">
    <property type="entry name" value="HTHTETR"/>
</dbReference>
<reference evidence="6 7" key="1">
    <citation type="submission" date="2021-03" db="EMBL/GenBank/DDBJ databases">
        <title>Whole genome shotgun sequence of Actinoplanes toevensis NBRC 105298.</title>
        <authorList>
            <person name="Komaki H."/>
            <person name="Tamura T."/>
        </authorList>
    </citation>
    <scope>NUCLEOTIDE SEQUENCE [LARGE SCALE GENOMIC DNA]</scope>
    <source>
        <strain evidence="6 7">NBRC 105298</strain>
    </source>
</reference>
<dbReference type="Gene3D" id="1.10.10.60">
    <property type="entry name" value="Homeodomain-like"/>
    <property type="match status" value="1"/>
</dbReference>
<keyword evidence="3" id="KW-0804">Transcription</keyword>
<evidence type="ECO:0000313" key="7">
    <source>
        <dbReference type="Proteomes" id="UP000677082"/>
    </source>
</evidence>
<dbReference type="InterPro" id="IPR050109">
    <property type="entry name" value="HTH-type_TetR-like_transc_reg"/>
</dbReference>
<dbReference type="InterPro" id="IPR009057">
    <property type="entry name" value="Homeodomain-like_sf"/>
</dbReference>
<name>A0A919WAP8_9ACTN</name>
<dbReference type="InterPro" id="IPR011075">
    <property type="entry name" value="TetR_C"/>
</dbReference>
<proteinExistence type="predicted"/>
<comment type="caution">
    <text evidence="6">The sequence shown here is derived from an EMBL/GenBank/DDBJ whole genome shotgun (WGS) entry which is preliminary data.</text>
</comment>
<dbReference type="InterPro" id="IPR036271">
    <property type="entry name" value="Tet_transcr_reg_TetR-rel_C_sf"/>
</dbReference>
<protein>
    <submittedName>
        <fullName evidence="6">TetR family transcriptional regulator</fullName>
    </submittedName>
</protein>
<dbReference type="Gene3D" id="1.10.357.10">
    <property type="entry name" value="Tetracycline Repressor, domain 2"/>
    <property type="match status" value="1"/>
</dbReference>
<keyword evidence="1" id="KW-0805">Transcription regulation</keyword>
<feature type="domain" description="HTH tetR-type" evidence="5">
    <location>
        <begin position="8"/>
        <end position="68"/>
    </location>
</feature>
<gene>
    <name evidence="6" type="ORF">Ato02nite_085030</name>
</gene>
<evidence type="ECO:0000256" key="1">
    <source>
        <dbReference type="ARBA" id="ARBA00023015"/>
    </source>
</evidence>